<proteinExistence type="predicted"/>
<accession>A0A8S5R2V2</accession>
<protein>
    <submittedName>
        <fullName evidence="1">DA1 protein-like protein</fullName>
    </submittedName>
</protein>
<sequence>MYSFLMNGYLWSVVFVNEHSSKLIDQTNTYRVATTDPEDLCIYLSSALCGDFLLKVLKHELAHCVIFSYNLIRDIHYYTHKDLWIEAEESVCNFIANYGDEIIFLAKDIQKNLARR</sequence>
<organism evidence="1">
    <name type="scientific">Siphoviridae sp. ctWWc42</name>
    <dbReference type="NCBI Taxonomy" id="2826361"/>
    <lineage>
        <taxon>Viruses</taxon>
        <taxon>Duplodnaviria</taxon>
        <taxon>Heunggongvirae</taxon>
        <taxon>Uroviricota</taxon>
        <taxon>Caudoviricetes</taxon>
    </lineage>
</organism>
<evidence type="ECO:0000313" key="1">
    <source>
        <dbReference type="EMBL" id="DAE25252.1"/>
    </source>
</evidence>
<reference evidence="1" key="1">
    <citation type="journal article" date="2021" name="Proc. Natl. Acad. Sci. U.S.A.">
        <title>A Catalog of Tens of Thousands of Viruses from Human Metagenomes Reveals Hidden Associations with Chronic Diseases.</title>
        <authorList>
            <person name="Tisza M.J."/>
            <person name="Buck C.B."/>
        </authorList>
    </citation>
    <scope>NUCLEOTIDE SEQUENCE</scope>
    <source>
        <strain evidence="1">CtWWc42</strain>
    </source>
</reference>
<dbReference type="EMBL" id="BK015795">
    <property type="protein sequence ID" value="DAE25252.1"/>
    <property type="molecule type" value="Genomic_DNA"/>
</dbReference>
<name>A0A8S5R2V2_9CAUD</name>